<comment type="subcellular location">
    <subcellularLocation>
        <location evidence="2">Cytoplasm</location>
    </subcellularLocation>
    <subcellularLocation>
        <location evidence="1">Nucleus envelope</location>
    </subcellularLocation>
</comment>
<dbReference type="Pfam" id="PF08389">
    <property type="entry name" value="Xpo1"/>
    <property type="match status" value="1"/>
</dbReference>
<sequence length="1061" mass="119382">MDSPPNLETVYQAVFSLYNNTNPTEPGKASLWLGELQRSIFAWQIADEMLHQRRNIESCYFAAQTMRTKIQLSFHELPQEAHTSLRDSLMEHISQINEHTNSAIVTQLCLALADLALQMSSWQKPVVDLINRFGGNAANLWPLLEIMTVLPEEVNSRSLRLGDNHREHIVHELNANADTVTEFLKMCLKNSGDNLQIQVTILRCFTSWITIHAIPLKSVPSSEVFMYALEVLSNQSVSQLHETATDCICVILQALGEDSNTNRDSDNEISVQLQQLQLCLFTSVMNLEQPYHLSVAYEDMEKSINYCRIFTELAETFLDIMVTGTEGSEDGKQHYAIQILDLVLKCVGHHDYEVAQITFNLWYRLSEVLYQKNSDDLNAVFRPRIERLISALCRHCQMEPDHLGLVEEGGGGEEFADFRNRVSDLIKDVVFVVGSSHCFRQMFSSLTGGPGPQGQPIHTPTWDSTEAALFIMQAVAKNILPEENDVVPRVVQDILNLPENTHIAVRYTSILLLGELCEWLDRHPQLLERVLNFLLYCLNQRGLGSAASGALLSICTACPLHMTTHFSGLLQIARSLDNFAISNDAAIGLLKGVSIILAKLPHEEIIPAITELCRFQASSLWTLLANRRQIERGTKTDPVIWLDRLAAIFKHTNPQIDDPNKPHPCESVLTEMCWPVLSNVCETYQQDVRVMERCCRCIRFAVRCVGKQSTQLLEPIVTQIVRLYTVHKHSCFLYLGSILVDEYATDSECVLLNMLQAFIGPTFEILEQEDGLKNHPDTVDDLFRLCARFLQRAPIPLLCSLAIGSIVDCAIMACSLDHRDANSSVMKFFYDLLHSGRSYKDRSDYTIRRQLVQNILKEKGQTLVIKLLHASVFELSSYMLSDVADVIIELTRNADVMSKWLEEAIKTMPSQNAGGALTATPEQLLEFHCIITRNTESRHKCSTKFCAPVSLMHFNVYLHFSIMTSRNGSRSPLAGWLVDKLAGRPTDRSADSRSPLAGWLAGYTCTLSHRCQQAGNTVLLSNQTARLPFADRLGCAGDHALTRRGGRRYERVEGPQEGMAT</sequence>
<reference evidence="14 15" key="1">
    <citation type="submission" date="2015-09" db="EMBL/GenBank/DDBJ databases">
        <title>Trachymyrmex cornetzi WGS genome.</title>
        <authorList>
            <person name="Nygaard S."/>
            <person name="Hu H."/>
            <person name="Boomsma J."/>
            <person name="Zhang G."/>
        </authorList>
    </citation>
    <scope>NUCLEOTIDE SEQUENCE [LARGE SCALE GENOMIC DNA]</scope>
    <source>
        <strain evidence="14">Tcor2-1</strain>
        <tissue evidence="14">Whole body</tissue>
    </source>
</reference>
<gene>
    <name evidence="14" type="ORF">ALC57_03164</name>
</gene>
<evidence type="ECO:0000256" key="6">
    <source>
        <dbReference type="ARBA" id="ARBA00022927"/>
    </source>
</evidence>
<name>A0A151JME7_9HYME</name>
<dbReference type="InterPro" id="IPR016024">
    <property type="entry name" value="ARM-type_fold"/>
</dbReference>
<evidence type="ECO:0000256" key="3">
    <source>
        <dbReference type="ARBA" id="ARBA00022448"/>
    </source>
</evidence>
<dbReference type="GO" id="GO:0006606">
    <property type="term" value="P:protein import into nucleus"/>
    <property type="evidence" value="ECO:0007669"/>
    <property type="project" value="TreeGrafter"/>
</dbReference>
<accession>A0A151JME7</accession>
<keyword evidence="7" id="KW-0007">Acetylation</keyword>
<feature type="domain" description="Exportin-1/Importin-beta-like" evidence="13">
    <location>
        <begin position="102"/>
        <end position="248"/>
    </location>
</feature>
<evidence type="ECO:0000259" key="13">
    <source>
        <dbReference type="Pfam" id="PF08389"/>
    </source>
</evidence>
<comment type="function">
    <text evidence="9">Importin, which transports target proteins into the nucleus. Specifically mediates the nuclear import of splicing factor serine/arginine (SR) proteins, such as RBM4, SFRS1 and SFRS2, by recognizing phosphorylated SR domains. Also mediates the nuclear import of serine/arginine (SR) protein CPSF6, independently of CPSF6 phosphorylation. The nuclear import process is regulated by the small GTPase Ran that partitions between cytoplasm and nucleus in the predominantly GDP- and GTP-bound form, respectively. Importin associates with target cargo proteins in the cytoplasm, and the competitive binding of GTP-bound Ran induces the release of cargos in the nucleus.</text>
</comment>
<feature type="domain" description="Importin N-terminal" evidence="12">
    <location>
        <begin position="31"/>
        <end position="94"/>
    </location>
</feature>
<dbReference type="InterPro" id="IPR051345">
    <property type="entry name" value="Importin_beta-like_NTR"/>
</dbReference>
<keyword evidence="3" id="KW-0813">Transport</keyword>
<dbReference type="Pfam" id="PF24138">
    <property type="entry name" value="TPR_TNPO3_IPO13_2nd"/>
    <property type="match status" value="1"/>
</dbReference>
<proteinExistence type="predicted"/>
<evidence type="ECO:0000256" key="1">
    <source>
        <dbReference type="ARBA" id="ARBA00004259"/>
    </source>
</evidence>
<dbReference type="EMBL" id="KQ978931">
    <property type="protein sequence ID" value="KYN27455.1"/>
    <property type="molecule type" value="Genomic_DNA"/>
</dbReference>
<dbReference type="Pfam" id="PF03810">
    <property type="entry name" value="IBN_N"/>
    <property type="match status" value="1"/>
</dbReference>
<dbReference type="Pfam" id="PF24140">
    <property type="entry name" value="TPR_TNPO3_IPO13_3rd"/>
    <property type="match status" value="1"/>
</dbReference>
<evidence type="ECO:0000259" key="12">
    <source>
        <dbReference type="Pfam" id="PF03810"/>
    </source>
</evidence>
<dbReference type="PANTHER" id="PTHR12363">
    <property type="entry name" value="TRANSPORTIN 3 AND IMPORTIN 13"/>
    <property type="match status" value="1"/>
</dbReference>
<dbReference type="InterPro" id="IPR001494">
    <property type="entry name" value="Importin-beta_N"/>
</dbReference>
<dbReference type="InterPro" id="IPR013598">
    <property type="entry name" value="Exportin-1/Importin-b-like"/>
</dbReference>
<dbReference type="AlphaFoldDB" id="A0A151JME7"/>
<keyword evidence="5" id="KW-0597">Phosphoprotein</keyword>
<keyword evidence="6" id="KW-0653">Protein transport</keyword>
<keyword evidence="15" id="KW-1185">Reference proteome</keyword>
<dbReference type="SUPFAM" id="SSF48371">
    <property type="entry name" value="ARM repeat"/>
    <property type="match status" value="1"/>
</dbReference>
<evidence type="ECO:0000256" key="2">
    <source>
        <dbReference type="ARBA" id="ARBA00004496"/>
    </source>
</evidence>
<dbReference type="Pfam" id="PF24139">
    <property type="entry name" value="TPR_TNPO3_IPO13_4th"/>
    <property type="match status" value="1"/>
</dbReference>
<evidence type="ECO:0000313" key="14">
    <source>
        <dbReference type="EMBL" id="KYN27455.1"/>
    </source>
</evidence>
<evidence type="ECO:0000313" key="15">
    <source>
        <dbReference type="Proteomes" id="UP000078492"/>
    </source>
</evidence>
<keyword evidence="4" id="KW-0963">Cytoplasm</keyword>
<keyword evidence="8" id="KW-0539">Nucleus</keyword>
<dbReference type="InterPro" id="IPR058537">
    <property type="entry name" value="TPR_TNPO3_IPO13_4th"/>
</dbReference>
<dbReference type="PANTHER" id="PTHR12363:SF42">
    <property type="entry name" value="TRANSPORTIN-3"/>
    <property type="match status" value="1"/>
</dbReference>
<comment type="subunit">
    <text evidence="10">Interacts with (GTP-bound) Ran. Interacts with (phosphorylated) SFRS1 and SFRS2; leading to their nuclear import. Interacts with NUP62. Interacts with RBM4. Interacts with CPSF6, promoting its nuclear import.</text>
</comment>
<evidence type="ECO:0000256" key="10">
    <source>
        <dbReference type="ARBA" id="ARBA00063116"/>
    </source>
</evidence>
<dbReference type="Proteomes" id="UP000078492">
    <property type="component" value="Unassembled WGS sequence"/>
</dbReference>
<dbReference type="InterPro" id="IPR057941">
    <property type="entry name" value="TPR_TNPO3_IPO13_2nd"/>
</dbReference>
<dbReference type="InterPro" id="IPR057942">
    <property type="entry name" value="TPR_TNPO3_IPO13_3rd"/>
</dbReference>
<dbReference type="STRING" id="471704.A0A151JME7"/>
<evidence type="ECO:0000256" key="5">
    <source>
        <dbReference type="ARBA" id="ARBA00022553"/>
    </source>
</evidence>
<dbReference type="FunFam" id="1.25.10.10:FF:000079">
    <property type="entry name" value="transportin-3 isoform X1"/>
    <property type="match status" value="1"/>
</dbReference>
<evidence type="ECO:0000256" key="4">
    <source>
        <dbReference type="ARBA" id="ARBA00022490"/>
    </source>
</evidence>
<evidence type="ECO:0000256" key="7">
    <source>
        <dbReference type="ARBA" id="ARBA00022990"/>
    </source>
</evidence>
<evidence type="ECO:0000256" key="8">
    <source>
        <dbReference type="ARBA" id="ARBA00023242"/>
    </source>
</evidence>
<organism evidence="14 15">
    <name type="scientific">Trachymyrmex cornetzi</name>
    <dbReference type="NCBI Taxonomy" id="471704"/>
    <lineage>
        <taxon>Eukaryota</taxon>
        <taxon>Metazoa</taxon>
        <taxon>Ecdysozoa</taxon>
        <taxon>Arthropoda</taxon>
        <taxon>Hexapoda</taxon>
        <taxon>Insecta</taxon>
        <taxon>Pterygota</taxon>
        <taxon>Neoptera</taxon>
        <taxon>Endopterygota</taxon>
        <taxon>Hymenoptera</taxon>
        <taxon>Apocrita</taxon>
        <taxon>Aculeata</taxon>
        <taxon>Formicoidea</taxon>
        <taxon>Formicidae</taxon>
        <taxon>Myrmicinae</taxon>
        <taxon>Trachymyrmex</taxon>
    </lineage>
</organism>
<dbReference type="Gene3D" id="1.25.10.10">
    <property type="entry name" value="Leucine-rich Repeat Variant"/>
    <property type="match status" value="1"/>
</dbReference>
<dbReference type="InterPro" id="IPR011989">
    <property type="entry name" value="ARM-like"/>
</dbReference>
<dbReference type="GO" id="GO:0005737">
    <property type="term" value="C:cytoplasm"/>
    <property type="evidence" value="ECO:0007669"/>
    <property type="project" value="UniProtKB-SubCell"/>
</dbReference>
<evidence type="ECO:0000256" key="9">
    <source>
        <dbReference type="ARBA" id="ARBA00060097"/>
    </source>
</evidence>
<dbReference type="GO" id="GO:0031267">
    <property type="term" value="F:small GTPase binding"/>
    <property type="evidence" value="ECO:0007669"/>
    <property type="project" value="InterPro"/>
</dbReference>
<evidence type="ECO:0000256" key="11">
    <source>
        <dbReference type="ARBA" id="ARBA00067328"/>
    </source>
</evidence>
<protein>
    <recommendedName>
        <fullName evidence="11">Transportin-3</fullName>
    </recommendedName>
</protein>
<dbReference type="GO" id="GO:0005635">
    <property type="term" value="C:nuclear envelope"/>
    <property type="evidence" value="ECO:0007669"/>
    <property type="project" value="UniProtKB-SubCell"/>
</dbReference>